<reference evidence="2" key="1">
    <citation type="submission" date="2022-10" db="EMBL/GenBank/DDBJ databases">
        <title>Bacterial isolates recovered from the One Health project in Brazil.</title>
        <authorList>
            <person name="Valiatti T.B."/>
            <person name="Santos F."/>
            <person name="Cayo R."/>
            <person name="Gales A.C."/>
        </authorList>
    </citation>
    <scope>NUCLEOTIDE SEQUENCE</scope>
    <source>
        <strain evidence="2">PVR188</strain>
    </source>
</reference>
<protein>
    <submittedName>
        <fullName evidence="2">Uncharacterized protein</fullName>
    </submittedName>
</protein>
<dbReference type="RefSeq" id="WP_265694349.1">
    <property type="nucleotide sequence ID" value="NZ_JAPKIU010000027.1"/>
</dbReference>
<dbReference type="AlphaFoldDB" id="A0AAW6UJ51"/>
<feature type="compositionally biased region" description="Basic and acidic residues" evidence="1">
    <location>
        <begin position="21"/>
        <end position="33"/>
    </location>
</feature>
<evidence type="ECO:0000313" key="3">
    <source>
        <dbReference type="Proteomes" id="UP001159001"/>
    </source>
</evidence>
<organism evidence="2 3">
    <name type="scientific">Providencia rettgeri</name>
    <dbReference type="NCBI Taxonomy" id="587"/>
    <lineage>
        <taxon>Bacteria</taxon>
        <taxon>Pseudomonadati</taxon>
        <taxon>Pseudomonadota</taxon>
        <taxon>Gammaproteobacteria</taxon>
        <taxon>Enterobacterales</taxon>
        <taxon>Morganellaceae</taxon>
        <taxon>Providencia</taxon>
    </lineage>
</organism>
<dbReference type="Proteomes" id="UP001159001">
    <property type="component" value="Unassembled WGS sequence"/>
</dbReference>
<name>A0AAW6UJ51_PRORE</name>
<comment type="caution">
    <text evidence="2">The sequence shown here is derived from an EMBL/GenBank/DDBJ whole genome shotgun (WGS) entry which is preliminary data.</text>
</comment>
<proteinExistence type="predicted"/>
<feature type="region of interest" description="Disordered" evidence="1">
    <location>
        <begin position="1"/>
        <end position="41"/>
    </location>
</feature>
<evidence type="ECO:0000256" key="1">
    <source>
        <dbReference type="SAM" id="MobiDB-lite"/>
    </source>
</evidence>
<dbReference type="EMBL" id="JAOWIN010000024">
    <property type="protein sequence ID" value="MDI9095470.1"/>
    <property type="molecule type" value="Genomic_DNA"/>
</dbReference>
<accession>A0AAW6UJ51</accession>
<gene>
    <name evidence="2" type="ORF">OGX73_23025</name>
</gene>
<sequence>MFEHGTGGAAKESVEQGPVIVEERPKQVGHSEGDMLPFAVR</sequence>
<evidence type="ECO:0000313" key="2">
    <source>
        <dbReference type="EMBL" id="MDI9095470.1"/>
    </source>
</evidence>